<feature type="domain" description="Spore germination protein N-terminal" evidence="9">
    <location>
        <begin position="21"/>
        <end position="191"/>
    </location>
</feature>
<reference evidence="10 11" key="1">
    <citation type="submission" date="2023-06" db="EMBL/GenBank/DDBJ databases">
        <title>Sporosarcina sp. nov., isolated from Korean traditional fermented seafood 'Jeotgal'.</title>
        <authorList>
            <person name="Yang A.I."/>
            <person name="Shin N.-R."/>
        </authorList>
    </citation>
    <scope>NUCLEOTIDE SEQUENCE [LARGE SCALE GENOMIC DNA]</scope>
    <source>
        <strain evidence="10 11">KCTC13119</strain>
    </source>
</reference>
<accession>A0ABU4GCS2</accession>
<keyword evidence="5" id="KW-0472">Membrane</keyword>
<dbReference type="InterPro" id="IPR057336">
    <property type="entry name" value="GerAC_N"/>
</dbReference>
<dbReference type="EMBL" id="JAUBDI010000021">
    <property type="protein sequence ID" value="MDW0114762.1"/>
    <property type="molecule type" value="Genomic_DNA"/>
</dbReference>
<proteinExistence type="inferred from homology"/>
<protein>
    <submittedName>
        <fullName evidence="10">Ger(X)C family spore germination protein</fullName>
    </submittedName>
</protein>
<evidence type="ECO:0000256" key="1">
    <source>
        <dbReference type="ARBA" id="ARBA00004635"/>
    </source>
</evidence>
<dbReference type="Gene3D" id="3.30.300.210">
    <property type="entry name" value="Nutrient germinant receptor protein C, domain 3"/>
    <property type="match status" value="1"/>
</dbReference>
<name>A0ABU4GCS2_9BACL</name>
<dbReference type="RefSeq" id="WP_317946038.1">
    <property type="nucleotide sequence ID" value="NZ_JAUBDI010000021.1"/>
</dbReference>
<evidence type="ECO:0000256" key="2">
    <source>
        <dbReference type="ARBA" id="ARBA00007886"/>
    </source>
</evidence>
<feature type="domain" description="Spore germination GerAC-like C-terminal" evidence="8">
    <location>
        <begin position="211"/>
        <end position="360"/>
    </location>
</feature>
<evidence type="ECO:0000259" key="9">
    <source>
        <dbReference type="Pfam" id="PF25198"/>
    </source>
</evidence>
<keyword evidence="4" id="KW-0732">Signal</keyword>
<dbReference type="PROSITE" id="PS51257">
    <property type="entry name" value="PROKAR_LIPOPROTEIN"/>
    <property type="match status" value="1"/>
</dbReference>
<dbReference type="Pfam" id="PF05504">
    <property type="entry name" value="Spore_GerAC"/>
    <property type="match status" value="1"/>
</dbReference>
<sequence length="363" mass="40971">MKQLRFLVISLCLILSGCGFKDIDKRVFISAIGIDPSESGEGYKVTVKIALPIGSVKDASGAKYAYFSKEGDTIGESLRILETHTDKVLEFGHLKAIVIHEELLANGVEEYMDYFTRRGDIQLIAYIVAARPTAEDVLKTEPSTESASTVSIFNFFDHTGTESPFITTTFLFQFRREYYGKGIDTFVPIMEANEDKTELRVNKAIVTGKNDKFLALTSVQTKYYNSVFKEMSGFDYKVKSDDLVLMLNIDNIRTSYKIITENNQPVSIKLDVKMIGIIGQSNKILSINKLDEYNKLSSKAIEKKLLDFLKMLQEEELDPGFGLRYRATRLNEEGLFDKWKEAYPTLPIDVTVDVQLKSTGAIE</sequence>
<comment type="similarity">
    <text evidence="2">Belongs to the GerABKC lipoprotein family.</text>
</comment>
<evidence type="ECO:0000313" key="11">
    <source>
        <dbReference type="Proteomes" id="UP001282284"/>
    </source>
</evidence>
<dbReference type="InterPro" id="IPR008844">
    <property type="entry name" value="Spore_GerAC-like"/>
</dbReference>
<gene>
    <name evidence="10" type="ORF">QT711_16315</name>
</gene>
<keyword evidence="11" id="KW-1185">Reference proteome</keyword>
<evidence type="ECO:0000256" key="5">
    <source>
        <dbReference type="ARBA" id="ARBA00023136"/>
    </source>
</evidence>
<comment type="subcellular location">
    <subcellularLocation>
        <location evidence="1">Membrane</location>
        <topology evidence="1">Lipid-anchor</topology>
    </subcellularLocation>
</comment>
<keyword evidence="7" id="KW-0449">Lipoprotein</keyword>
<dbReference type="InterPro" id="IPR038501">
    <property type="entry name" value="Spore_GerAC_C_sf"/>
</dbReference>
<keyword evidence="3" id="KW-0309">Germination</keyword>
<comment type="caution">
    <text evidence="10">The sequence shown here is derived from an EMBL/GenBank/DDBJ whole genome shotgun (WGS) entry which is preliminary data.</text>
</comment>
<dbReference type="NCBIfam" id="TIGR02887">
    <property type="entry name" value="spore_ger_x_C"/>
    <property type="match status" value="1"/>
</dbReference>
<evidence type="ECO:0000259" key="8">
    <source>
        <dbReference type="Pfam" id="PF05504"/>
    </source>
</evidence>
<dbReference type="PANTHER" id="PTHR35789:SF1">
    <property type="entry name" value="SPORE GERMINATION PROTEIN B3"/>
    <property type="match status" value="1"/>
</dbReference>
<evidence type="ECO:0000256" key="6">
    <source>
        <dbReference type="ARBA" id="ARBA00023139"/>
    </source>
</evidence>
<organism evidence="10 11">
    <name type="scientific">Sporosarcina saromensis</name>
    <dbReference type="NCBI Taxonomy" id="359365"/>
    <lineage>
        <taxon>Bacteria</taxon>
        <taxon>Bacillati</taxon>
        <taxon>Bacillota</taxon>
        <taxon>Bacilli</taxon>
        <taxon>Bacillales</taxon>
        <taxon>Caryophanaceae</taxon>
        <taxon>Sporosarcina</taxon>
    </lineage>
</organism>
<dbReference type="Pfam" id="PF25198">
    <property type="entry name" value="Spore_GerAC_N"/>
    <property type="match status" value="1"/>
</dbReference>
<evidence type="ECO:0000256" key="3">
    <source>
        <dbReference type="ARBA" id="ARBA00022544"/>
    </source>
</evidence>
<evidence type="ECO:0000256" key="4">
    <source>
        <dbReference type="ARBA" id="ARBA00022729"/>
    </source>
</evidence>
<evidence type="ECO:0000313" key="10">
    <source>
        <dbReference type="EMBL" id="MDW0114762.1"/>
    </source>
</evidence>
<dbReference type="PANTHER" id="PTHR35789">
    <property type="entry name" value="SPORE GERMINATION PROTEIN B3"/>
    <property type="match status" value="1"/>
</dbReference>
<evidence type="ECO:0000256" key="7">
    <source>
        <dbReference type="ARBA" id="ARBA00023288"/>
    </source>
</evidence>
<keyword evidence="6" id="KW-0564">Palmitate</keyword>
<dbReference type="Proteomes" id="UP001282284">
    <property type="component" value="Unassembled WGS sequence"/>
</dbReference>
<dbReference type="InterPro" id="IPR046953">
    <property type="entry name" value="Spore_GerAC-like_C"/>
</dbReference>